<feature type="transmembrane region" description="Helical" evidence="1">
    <location>
        <begin position="249"/>
        <end position="270"/>
    </location>
</feature>
<reference evidence="3" key="1">
    <citation type="submission" date="2016-11" db="UniProtKB">
        <authorList>
            <consortium name="WormBaseParasite"/>
        </authorList>
    </citation>
    <scope>IDENTIFICATION</scope>
</reference>
<keyword evidence="1" id="KW-0472">Membrane</keyword>
<feature type="transmembrane region" description="Helical" evidence="1">
    <location>
        <begin position="58"/>
        <end position="79"/>
    </location>
</feature>
<dbReference type="Proteomes" id="UP000095282">
    <property type="component" value="Unplaced"/>
</dbReference>
<keyword evidence="1" id="KW-0812">Transmembrane</keyword>
<feature type="transmembrane region" description="Helical" evidence="1">
    <location>
        <begin position="99"/>
        <end position="118"/>
    </location>
</feature>
<dbReference type="AlphaFoldDB" id="A0A1I7T8B2"/>
<accession>A0A1I7T8B2</accession>
<evidence type="ECO:0000256" key="1">
    <source>
        <dbReference type="SAM" id="Phobius"/>
    </source>
</evidence>
<protein>
    <submittedName>
        <fullName evidence="3">G_PROTEIN_RECEP_F1_2 domain-containing protein</fullName>
    </submittedName>
</protein>
<keyword evidence="2" id="KW-1185">Reference proteome</keyword>
<dbReference type="eggNOG" id="ENOG502TG6C">
    <property type="taxonomic scope" value="Eukaryota"/>
</dbReference>
<dbReference type="WBParaSite" id="Csp11.Scaffold541.g3398.t1">
    <property type="protein sequence ID" value="Csp11.Scaffold541.g3398.t1"/>
    <property type="gene ID" value="Csp11.Scaffold541.g3398"/>
</dbReference>
<feature type="transmembrane region" description="Helical" evidence="1">
    <location>
        <begin position="216"/>
        <end position="237"/>
    </location>
</feature>
<organism evidence="2 3">
    <name type="scientific">Caenorhabditis tropicalis</name>
    <dbReference type="NCBI Taxonomy" id="1561998"/>
    <lineage>
        <taxon>Eukaryota</taxon>
        <taxon>Metazoa</taxon>
        <taxon>Ecdysozoa</taxon>
        <taxon>Nematoda</taxon>
        <taxon>Chromadorea</taxon>
        <taxon>Rhabditida</taxon>
        <taxon>Rhabditina</taxon>
        <taxon>Rhabditomorpha</taxon>
        <taxon>Rhabditoidea</taxon>
        <taxon>Rhabditidae</taxon>
        <taxon>Peloderinae</taxon>
        <taxon>Caenorhabditis</taxon>
    </lineage>
</organism>
<feature type="transmembrane region" description="Helical" evidence="1">
    <location>
        <begin position="170"/>
        <end position="195"/>
    </location>
</feature>
<evidence type="ECO:0000313" key="3">
    <source>
        <dbReference type="WBParaSite" id="Csp11.Scaffold541.g3398.t1"/>
    </source>
</evidence>
<feature type="transmembrane region" description="Helical" evidence="1">
    <location>
        <begin position="139"/>
        <end position="158"/>
    </location>
</feature>
<keyword evidence="1" id="KW-1133">Transmembrane helix</keyword>
<feature type="transmembrane region" description="Helical" evidence="1">
    <location>
        <begin position="18"/>
        <end position="46"/>
    </location>
</feature>
<name>A0A1I7T8B2_9PELO</name>
<evidence type="ECO:0000313" key="2">
    <source>
        <dbReference type="Proteomes" id="UP000095282"/>
    </source>
</evidence>
<proteinExistence type="predicted"/>
<sequence>MGAYSADYVCVPTPNNALWIPVVVLQFIIVIFGCLSHSIFFHFIVFSKRFGSYSRSTFALISIQMIIILLTSAAAFLITLFNGKYIEDCVISDIYIRKWMLYIHSFAEFFFVVSECMGTHERVISVFYPEVRRKSWFKWVFTICMLTGVGLSILYIYFVRIAFKKLLFALGFGGLTALEIYNGALVFWLLGVAMTKYQTNKEATLNYKYEFSQSYTYSRCAAASVTVRIFIIIYIYLQVFGLLEASSAFYYVMNLLINMYSLVYPWSIMLSHRKTRKEVRIAAMRFFCIRASSVHYESEVKKLYTIDGRQMNAMTGVDHFKQLDSFWGATPSTRTL</sequence>